<keyword evidence="1" id="KW-0234">DNA repair</keyword>
<name>A0ABQ9GKK8_9NEOP</name>
<sequence>MRYLLNADQNVVFTEVMVVIAAVDSDAEARSSVFFVNGPGGYGKTFLCNCIIHSLRADSKIDEAPMAAKEAIHCDDRLLQDVTKNDRTKFGGKVLLLGGVFRQLLPVVSHVPQEFTAVAIIQAVASEDQHASRPRARGVPVVPASHRRLDVSFNLTASRGLRRASRVLGASREYRHLQPCLQA</sequence>
<accession>A0ABQ9GKK8</accession>
<organism evidence="3 4">
    <name type="scientific">Dryococelus australis</name>
    <dbReference type="NCBI Taxonomy" id="614101"/>
    <lineage>
        <taxon>Eukaryota</taxon>
        <taxon>Metazoa</taxon>
        <taxon>Ecdysozoa</taxon>
        <taxon>Arthropoda</taxon>
        <taxon>Hexapoda</taxon>
        <taxon>Insecta</taxon>
        <taxon>Pterygota</taxon>
        <taxon>Neoptera</taxon>
        <taxon>Polyneoptera</taxon>
        <taxon>Phasmatodea</taxon>
        <taxon>Verophasmatodea</taxon>
        <taxon>Anareolatae</taxon>
        <taxon>Phasmatidae</taxon>
        <taxon>Eurycanthinae</taxon>
        <taxon>Dryococelus</taxon>
    </lineage>
</organism>
<keyword evidence="1" id="KW-0547">Nucleotide-binding</keyword>
<comment type="similarity">
    <text evidence="1">Belongs to the helicase family.</text>
</comment>
<keyword evidence="4" id="KW-1185">Reference proteome</keyword>
<keyword evidence="1" id="KW-0233">DNA recombination</keyword>
<dbReference type="PANTHER" id="PTHR10492">
    <property type="match status" value="1"/>
</dbReference>
<feature type="domain" description="DNA helicase Pif1-like DEAD-box helicase" evidence="2">
    <location>
        <begin position="61"/>
        <end position="121"/>
    </location>
</feature>
<reference evidence="3 4" key="1">
    <citation type="submission" date="2023-02" db="EMBL/GenBank/DDBJ databases">
        <title>LHISI_Scaffold_Assembly.</title>
        <authorList>
            <person name="Stuart O.P."/>
            <person name="Cleave R."/>
            <person name="Magrath M.J.L."/>
            <person name="Mikheyev A.S."/>
        </authorList>
    </citation>
    <scope>NUCLEOTIDE SEQUENCE [LARGE SCALE GENOMIC DNA]</scope>
    <source>
        <strain evidence="3">Daus_M_001</strain>
        <tissue evidence="3">Leg muscle</tissue>
    </source>
</reference>
<dbReference type="InterPro" id="IPR010285">
    <property type="entry name" value="DNA_helicase_pif1-like_DEAD"/>
</dbReference>
<dbReference type="Pfam" id="PF05970">
    <property type="entry name" value="PIF1"/>
    <property type="match status" value="1"/>
</dbReference>
<evidence type="ECO:0000259" key="2">
    <source>
        <dbReference type="Pfam" id="PF05970"/>
    </source>
</evidence>
<keyword evidence="1" id="KW-0347">Helicase</keyword>
<gene>
    <name evidence="3" type="ORF">PR048_026174</name>
</gene>
<keyword evidence="1" id="KW-0067">ATP-binding</keyword>
<evidence type="ECO:0000256" key="1">
    <source>
        <dbReference type="RuleBase" id="RU363044"/>
    </source>
</evidence>
<keyword evidence="1" id="KW-0378">Hydrolase</keyword>
<comment type="cofactor">
    <cofactor evidence="1">
        <name>Mg(2+)</name>
        <dbReference type="ChEBI" id="CHEBI:18420"/>
    </cofactor>
</comment>
<protein>
    <recommendedName>
        <fullName evidence="1">ATP-dependent DNA helicase</fullName>
        <ecNumber evidence="1">5.6.2.3</ecNumber>
    </recommendedName>
</protein>
<dbReference type="EMBL" id="JARBHB010000011">
    <property type="protein sequence ID" value="KAJ8872568.1"/>
    <property type="molecule type" value="Genomic_DNA"/>
</dbReference>
<evidence type="ECO:0000313" key="3">
    <source>
        <dbReference type="EMBL" id="KAJ8872568.1"/>
    </source>
</evidence>
<dbReference type="PANTHER" id="PTHR10492:SF57">
    <property type="entry name" value="ATP-DEPENDENT DNA HELICASE"/>
    <property type="match status" value="1"/>
</dbReference>
<evidence type="ECO:0000313" key="4">
    <source>
        <dbReference type="Proteomes" id="UP001159363"/>
    </source>
</evidence>
<dbReference type="Proteomes" id="UP001159363">
    <property type="component" value="Chromosome 10"/>
</dbReference>
<dbReference type="EC" id="5.6.2.3" evidence="1"/>
<keyword evidence="1" id="KW-0227">DNA damage</keyword>
<comment type="catalytic activity">
    <reaction evidence="1">
        <text>ATP + H2O = ADP + phosphate + H(+)</text>
        <dbReference type="Rhea" id="RHEA:13065"/>
        <dbReference type="ChEBI" id="CHEBI:15377"/>
        <dbReference type="ChEBI" id="CHEBI:15378"/>
        <dbReference type="ChEBI" id="CHEBI:30616"/>
        <dbReference type="ChEBI" id="CHEBI:43474"/>
        <dbReference type="ChEBI" id="CHEBI:456216"/>
        <dbReference type="EC" id="5.6.2.3"/>
    </reaction>
</comment>
<proteinExistence type="inferred from homology"/>
<comment type="caution">
    <text evidence="3">The sequence shown here is derived from an EMBL/GenBank/DDBJ whole genome shotgun (WGS) entry which is preliminary data.</text>
</comment>